<dbReference type="EMBL" id="QJTD01000007">
    <property type="protein sequence ID" value="PYE80170.1"/>
    <property type="molecule type" value="Genomic_DNA"/>
</dbReference>
<keyword evidence="1" id="KW-1133">Transmembrane helix</keyword>
<dbReference type="PANTHER" id="PTHR33802:SF1">
    <property type="entry name" value="XK-RELATED PROTEIN"/>
    <property type="match status" value="1"/>
</dbReference>
<dbReference type="OrthoDB" id="5189031at2"/>
<name>A0A2V4XCV6_9FLAO</name>
<keyword evidence="1" id="KW-0812">Transmembrane</keyword>
<feature type="transmembrane region" description="Helical" evidence="1">
    <location>
        <begin position="107"/>
        <end position="127"/>
    </location>
</feature>
<feature type="transmembrane region" description="Helical" evidence="1">
    <location>
        <begin position="7"/>
        <end position="27"/>
    </location>
</feature>
<evidence type="ECO:0000313" key="2">
    <source>
        <dbReference type="EMBL" id="PYE80170.1"/>
    </source>
</evidence>
<evidence type="ECO:0008006" key="4">
    <source>
        <dbReference type="Google" id="ProtNLM"/>
    </source>
</evidence>
<protein>
    <recommendedName>
        <fullName evidence="4">TspO/MBR related protein</fullName>
    </recommendedName>
</protein>
<feature type="transmembrane region" description="Helical" evidence="1">
    <location>
        <begin position="206"/>
        <end position="223"/>
    </location>
</feature>
<evidence type="ECO:0000256" key="1">
    <source>
        <dbReference type="SAM" id="Phobius"/>
    </source>
</evidence>
<feature type="transmembrane region" description="Helical" evidence="1">
    <location>
        <begin position="81"/>
        <end position="101"/>
    </location>
</feature>
<dbReference type="PANTHER" id="PTHR33802">
    <property type="entry name" value="SI:CH211-161H7.5-RELATED"/>
    <property type="match status" value="1"/>
</dbReference>
<accession>A0A2V4XCV6</accession>
<proteinExistence type="predicted"/>
<keyword evidence="3" id="KW-1185">Reference proteome</keyword>
<sequence length="268" mass="30424">MKKALQIGNGIALIFTLIINYLANAGQLNNTTIGEVSSKYDSLFTPAGYAFSIWGIIYLMLIVFVIFQGRSLFVSTKTDDFVMKTGWWFILSCLFNSLWVLAWIYGYIGVSCVIMVLLLFSLLKIVVNNRMELDDEPFPVIAFVWWPFMLYSGWVAVATIVNVSAYLVKIGWDGFGLSDVTWSLIMIVIAVRINFYLTWKRNMREFAAVGAWALIGIGIANKFTNDTVMYTAFAGAIFLLLSTAFHAYKNRSTNPYIKFKEWRNSRAS</sequence>
<feature type="transmembrane region" description="Helical" evidence="1">
    <location>
        <begin position="47"/>
        <end position="69"/>
    </location>
</feature>
<reference evidence="2 3" key="1">
    <citation type="submission" date="2018-06" db="EMBL/GenBank/DDBJ databases">
        <title>Genomic Encyclopedia of Type Strains, Phase III (KMG-III): the genomes of soil and plant-associated and newly described type strains.</title>
        <authorList>
            <person name="Whitman W."/>
        </authorList>
    </citation>
    <scope>NUCLEOTIDE SEQUENCE [LARGE SCALE GENOMIC DNA]</scope>
    <source>
        <strain evidence="2 3">CECT 7945</strain>
    </source>
</reference>
<evidence type="ECO:0000313" key="3">
    <source>
        <dbReference type="Proteomes" id="UP000248054"/>
    </source>
</evidence>
<organism evidence="2 3">
    <name type="scientific">Winogradskyella epiphytica</name>
    <dbReference type="NCBI Taxonomy" id="262005"/>
    <lineage>
        <taxon>Bacteria</taxon>
        <taxon>Pseudomonadati</taxon>
        <taxon>Bacteroidota</taxon>
        <taxon>Flavobacteriia</taxon>
        <taxon>Flavobacteriales</taxon>
        <taxon>Flavobacteriaceae</taxon>
        <taxon>Winogradskyella</taxon>
    </lineage>
</organism>
<feature type="transmembrane region" description="Helical" evidence="1">
    <location>
        <begin position="180"/>
        <end position="199"/>
    </location>
</feature>
<dbReference type="AlphaFoldDB" id="A0A2V4XCV6"/>
<dbReference type="Proteomes" id="UP000248054">
    <property type="component" value="Unassembled WGS sequence"/>
</dbReference>
<feature type="transmembrane region" description="Helical" evidence="1">
    <location>
        <begin position="148"/>
        <end position="168"/>
    </location>
</feature>
<comment type="caution">
    <text evidence="2">The sequence shown here is derived from an EMBL/GenBank/DDBJ whole genome shotgun (WGS) entry which is preliminary data.</text>
</comment>
<keyword evidence="1" id="KW-0472">Membrane</keyword>
<gene>
    <name evidence="2" type="ORF">DFQ11_107142</name>
</gene>
<dbReference type="RefSeq" id="WP_110476359.1">
    <property type="nucleotide sequence ID" value="NZ_BMWQ01000007.1"/>
</dbReference>
<feature type="transmembrane region" description="Helical" evidence="1">
    <location>
        <begin position="229"/>
        <end position="248"/>
    </location>
</feature>